<keyword evidence="1" id="KW-0812">Transmembrane</keyword>
<sequence length="101" mass="11742">MMPPFTPPPPIYQQRLLACSWFTFLKQFIPFPTSFFLVNIVIAPAHAPTGAEPYCVSFIFFFLQPVADGCHNFCICIYILKLLLFTCYIITSLIEHQAFWW</sequence>
<evidence type="ECO:0000256" key="1">
    <source>
        <dbReference type="SAM" id="Phobius"/>
    </source>
</evidence>
<accession>C9ZVY0</accession>
<dbReference type="AlphaFoldDB" id="C9ZVY0"/>
<evidence type="ECO:0000313" key="3">
    <source>
        <dbReference type="Proteomes" id="UP000002316"/>
    </source>
</evidence>
<dbReference type="RefSeq" id="XP_011775845.1">
    <property type="nucleotide sequence ID" value="XM_011777543.1"/>
</dbReference>
<protein>
    <submittedName>
        <fullName evidence="2">Uncharacterized protein</fullName>
    </submittedName>
</protein>
<name>C9ZVY0_TRYB9</name>
<dbReference type="KEGG" id="tbg:TbgDal_VIII5090"/>
<evidence type="ECO:0000313" key="2">
    <source>
        <dbReference type="EMBL" id="CBH13568.1"/>
    </source>
</evidence>
<organism evidence="2 3">
    <name type="scientific">Trypanosoma brucei gambiense (strain MHOM/CI/86/DAL972)</name>
    <dbReference type="NCBI Taxonomy" id="679716"/>
    <lineage>
        <taxon>Eukaryota</taxon>
        <taxon>Discoba</taxon>
        <taxon>Euglenozoa</taxon>
        <taxon>Kinetoplastea</taxon>
        <taxon>Metakinetoplastina</taxon>
        <taxon>Trypanosomatida</taxon>
        <taxon>Trypanosomatidae</taxon>
        <taxon>Trypanosoma</taxon>
    </lineage>
</organism>
<dbReference type="Proteomes" id="UP000002316">
    <property type="component" value="Chromosome 8"/>
</dbReference>
<feature type="transmembrane region" description="Helical" evidence="1">
    <location>
        <begin position="35"/>
        <end position="63"/>
    </location>
</feature>
<reference evidence="3" key="1">
    <citation type="journal article" date="2010" name="PLoS Negl. Trop. Dis.">
        <title>The genome sequence of Trypanosoma brucei gambiense, causative agent of chronic human african trypanosomiasis.</title>
        <authorList>
            <person name="Jackson A.P."/>
            <person name="Sanders M."/>
            <person name="Berry A."/>
            <person name="McQuillan J."/>
            <person name="Aslett M.A."/>
            <person name="Quail M.A."/>
            <person name="Chukualim B."/>
            <person name="Capewell P."/>
            <person name="MacLeod A."/>
            <person name="Melville S.E."/>
            <person name="Gibson W."/>
            <person name="Barry J.D."/>
            <person name="Berriman M."/>
            <person name="Hertz-Fowler C."/>
        </authorList>
    </citation>
    <scope>NUCLEOTIDE SEQUENCE [LARGE SCALE GENOMIC DNA]</scope>
    <source>
        <strain evidence="3">MHOM/CI/86/DAL972</strain>
    </source>
</reference>
<gene>
    <name evidence="2" type="ORF">TbgDal_VIII5090</name>
</gene>
<keyword evidence="1" id="KW-1133">Transmembrane helix</keyword>
<dbReference type="GeneID" id="23863718"/>
<dbReference type="EMBL" id="FN554971">
    <property type="protein sequence ID" value="CBH13568.1"/>
    <property type="molecule type" value="Genomic_DNA"/>
</dbReference>
<keyword evidence="1" id="KW-0472">Membrane</keyword>
<feature type="transmembrane region" description="Helical" evidence="1">
    <location>
        <begin position="75"/>
        <end position="94"/>
    </location>
</feature>
<proteinExistence type="predicted"/>